<evidence type="ECO:0000259" key="2">
    <source>
        <dbReference type="PROSITE" id="PS51379"/>
    </source>
</evidence>
<dbReference type="RefSeq" id="WP_048203853.1">
    <property type="nucleotide sequence ID" value="NZ_CAYAVL010000116.1"/>
</dbReference>
<keyword evidence="1" id="KW-0175">Coiled coil</keyword>
<feature type="domain" description="4Fe-4S ferredoxin-type" evidence="2">
    <location>
        <begin position="288"/>
        <end position="317"/>
    </location>
</feature>
<dbReference type="CDD" id="cd10549">
    <property type="entry name" value="MtMvhB_like"/>
    <property type="match status" value="1"/>
</dbReference>
<feature type="domain" description="4Fe-4S ferredoxin-type" evidence="2">
    <location>
        <begin position="153"/>
        <end position="183"/>
    </location>
</feature>
<dbReference type="InterPro" id="IPR017896">
    <property type="entry name" value="4Fe4S_Fe-S-bd"/>
</dbReference>
<name>A0A2H4U5J6_METSM</name>
<feature type="domain" description="4Fe-4S ferredoxin-type" evidence="2">
    <location>
        <begin position="257"/>
        <end position="286"/>
    </location>
</feature>
<dbReference type="InterPro" id="IPR017900">
    <property type="entry name" value="4Fe4S_Fe_S_CS"/>
</dbReference>
<sequence>MSSLMWYIYDFARKAWAQGFTNAKTSPEIVEKPSRFRNFPNVIKEYCIGCGACISSCPSPNAIKLVRDEDDETKEGITYPIINKSACIRCGFCAEVCPTEPKTLECGENHLLKPEFNIIPSKRQFIIDDYLCIRCKKCMKQCPVGAIHVEDDGKVVVNPFKCISCGECLDVCPVNGAMKGVFVDNIQDQKELIAQVVTFLEKYINNKEEDLRSLKKDRLLQYNFPLSDIFDKALEIISDEEIALEILTNAINRLKIRIIDWDSETCKKCQMCIPDCPTKAISFDEKNDTIVRNENKCLRCSICYQSCPFSTIKYFISKFSLEEDENGEKIVNVTVKASNLNEEVVMG</sequence>
<dbReference type="EMBL" id="CP017803">
    <property type="protein sequence ID" value="ATZ59366.1"/>
    <property type="molecule type" value="Genomic_DNA"/>
</dbReference>
<feature type="domain" description="4Fe-4S ferredoxin-type" evidence="2">
    <location>
        <begin position="123"/>
        <end position="152"/>
    </location>
</feature>
<reference evidence="3 4" key="1">
    <citation type="submission" date="2016-10" db="EMBL/GenBank/DDBJ databases">
        <authorList>
            <person name="Varghese N."/>
        </authorList>
    </citation>
    <scope>NUCLEOTIDE SEQUENCE [LARGE SCALE GENOMIC DNA]</scope>
    <source>
        <strain evidence="3 4">KB11</strain>
    </source>
</reference>
<dbReference type="PANTHER" id="PTHR43122:SF1">
    <property type="entry name" value="IRON-SULFUR-BINDING PROTEIN"/>
    <property type="match status" value="1"/>
</dbReference>
<dbReference type="Proteomes" id="UP000232133">
    <property type="component" value="Chromosome"/>
</dbReference>
<dbReference type="PANTHER" id="PTHR43122">
    <property type="entry name" value="FERREDOXIN SUBUNIT OF PYRUVATE:FLAVODOXIN OXIDOREDUCTASE-RELATED"/>
    <property type="match status" value="1"/>
</dbReference>
<gene>
    <name evidence="3" type="ORF">BK798_02520</name>
</gene>
<organism evidence="3 4">
    <name type="scientific">Methanobrevibacter smithii</name>
    <dbReference type="NCBI Taxonomy" id="2173"/>
    <lineage>
        <taxon>Archaea</taxon>
        <taxon>Methanobacteriati</taxon>
        <taxon>Methanobacteriota</taxon>
        <taxon>Methanomada group</taxon>
        <taxon>Methanobacteria</taxon>
        <taxon>Methanobacteriales</taxon>
        <taxon>Methanobacteriaceae</taxon>
        <taxon>Methanobrevibacter</taxon>
    </lineage>
</organism>
<dbReference type="SUPFAM" id="SSF54862">
    <property type="entry name" value="4Fe-4S ferredoxins"/>
    <property type="match status" value="2"/>
</dbReference>
<feature type="domain" description="4Fe-4S ferredoxin-type" evidence="2">
    <location>
        <begin position="38"/>
        <end position="68"/>
    </location>
</feature>
<feature type="coiled-coil region" evidence="1">
    <location>
        <begin position="197"/>
        <end position="257"/>
    </location>
</feature>
<dbReference type="Pfam" id="PF13237">
    <property type="entry name" value="Fer4_10"/>
    <property type="match status" value="1"/>
</dbReference>
<evidence type="ECO:0000313" key="4">
    <source>
        <dbReference type="Proteomes" id="UP000232133"/>
    </source>
</evidence>
<accession>A0A2H4U5J6</accession>
<proteinExistence type="predicted"/>
<dbReference type="Gene3D" id="3.30.70.20">
    <property type="match status" value="4"/>
</dbReference>
<evidence type="ECO:0000256" key="1">
    <source>
        <dbReference type="SAM" id="Coils"/>
    </source>
</evidence>
<dbReference type="AlphaFoldDB" id="A0A2H4U5J6"/>
<evidence type="ECO:0000313" key="3">
    <source>
        <dbReference type="EMBL" id="ATZ59366.1"/>
    </source>
</evidence>
<dbReference type="GO" id="GO:0016491">
    <property type="term" value="F:oxidoreductase activity"/>
    <property type="evidence" value="ECO:0007669"/>
    <property type="project" value="UniProtKB-ARBA"/>
</dbReference>
<dbReference type="PROSITE" id="PS51379">
    <property type="entry name" value="4FE4S_FER_2"/>
    <property type="match status" value="6"/>
</dbReference>
<protein>
    <submittedName>
        <fullName evidence="3">Ferredoxin</fullName>
    </submittedName>
</protein>
<dbReference type="GeneID" id="72589587"/>
<dbReference type="PROSITE" id="PS00198">
    <property type="entry name" value="4FE4S_FER_1"/>
    <property type="match status" value="5"/>
</dbReference>
<dbReference type="Pfam" id="PF12838">
    <property type="entry name" value="Fer4_7"/>
    <property type="match status" value="2"/>
</dbReference>
<feature type="domain" description="4Fe-4S ferredoxin-type" evidence="2">
    <location>
        <begin position="78"/>
        <end position="107"/>
    </location>
</feature>